<keyword evidence="4 6" id="KW-1133">Transmembrane helix</keyword>
<feature type="transmembrane region" description="Helical" evidence="6">
    <location>
        <begin position="7"/>
        <end position="25"/>
    </location>
</feature>
<evidence type="ECO:0000256" key="1">
    <source>
        <dbReference type="ARBA" id="ARBA00004651"/>
    </source>
</evidence>
<keyword evidence="2" id="KW-1003">Cell membrane</keyword>
<dbReference type="RefSeq" id="WP_085143714.1">
    <property type="nucleotide sequence ID" value="NZ_JACKUA010000049.1"/>
</dbReference>
<dbReference type="Proteomes" id="UP000193964">
    <property type="component" value="Unassembled WGS sequence"/>
</dbReference>
<dbReference type="Pfam" id="PF03626">
    <property type="entry name" value="COX4_pro"/>
    <property type="match status" value="1"/>
</dbReference>
<dbReference type="EMBL" id="LQQA01000009">
    <property type="protein sequence ID" value="ORX16920.1"/>
    <property type="molecule type" value="Genomic_DNA"/>
</dbReference>
<sequence length="85" mass="9364">MNVIRRITVVWAILCAVTVVSWWLGHGAAVASIPITVSVVALAAIKCRLIIREFMEVRTAPAWLRFGTDAWLAALSATVLAIYLW</sequence>
<evidence type="ECO:0000313" key="7">
    <source>
        <dbReference type="EMBL" id="ORX16920.1"/>
    </source>
</evidence>
<feature type="transmembrane region" description="Helical" evidence="6">
    <location>
        <begin position="63"/>
        <end position="84"/>
    </location>
</feature>
<gene>
    <name evidence="7" type="ORF">AWC31_18905</name>
</gene>
<evidence type="ECO:0000256" key="4">
    <source>
        <dbReference type="ARBA" id="ARBA00022989"/>
    </source>
</evidence>
<dbReference type="OrthoDB" id="8595054at2"/>
<keyword evidence="5 6" id="KW-0472">Membrane</keyword>
<evidence type="ECO:0000256" key="6">
    <source>
        <dbReference type="SAM" id="Phobius"/>
    </source>
</evidence>
<dbReference type="GO" id="GO:0005886">
    <property type="term" value="C:plasma membrane"/>
    <property type="evidence" value="ECO:0007669"/>
    <property type="project" value="UniProtKB-SubCell"/>
</dbReference>
<dbReference type="AlphaFoldDB" id="A0A1X2FEQ5"/>
<evidence type="ECO:0000256" key="5">
    <source>
        <dbReference type="ARBA" id="ARBA00023136"/>
    </source>
</evidence>
<protein>
    <submittedName>
        <fullName evidence="7">Prokaryotic cytochrome C oxidase subunit IV family protein</fullName>
    </submittedName>
</protein>
<accession>A0A1X2FEQ5</accession>
<keyword evidence="3 6" id="KW-0812">Transmembrane</keyword>
<name>A0A1X2FEQ5_9MYCO</name>
<dbReference type="InterPro" id="IPR005171">
    <property type="entry name" value="Cyt_c_oxidase_su4_prok"/>
</dbReference>
<organism evidence="7 8">
    <name type="scientific">Mycolicibacterium wolinskyi</name>
    <dbReference type="NCBI Taxonomy" id="59750"/>
    <lineage>
        <taxon>Bacteria</taxon>
        <taxon>Bacillati</taxon>
        <taxon>Actinomycetota</taxon>
        <taxon>Actinomycetes</taxon>
        <taxon>Mycobacteriales</taxon>
        <taxon>Mycobacteriaceae</taxon>
        <taxon>Mycolicibacterium</taxon>
    </lineage>
</organism>
<reference evidence="7 8" key="1">
    <citation type="submission" date="2016-01" db="EMBL/GenBank/DDBJ databases">
        <title>The new phylogeny of the genus Mycobacterium.</title>
        <authorList>
            <person name="Tarcisio F."/>
            <person name="Conor M."/>
            <person name="Antonella G."/>
            <person name="Elisabetta G."/>
            <person name="Giulia F.S."/>
            <person name="Sara T."/>
            <person name="Anna F."/>
            <person name="Clotilde B."/>
            <person name="Roberto B."/>
            <person name="Veronica D.S."/>
            <person name="Fabio R."/>
            <person name="Monica P."/>
            <person name="Olivier J."/>
            <person name="Enrico T."/>
            <person name="Nicola S."/>
        </authorList>
    </citation>
    <scope>NUCLEOTIDE SEQUENCE [LARGE SCALE GENOMIC DNA]</scope>
    <source>
        <strain evidence="7 8">ATCC 700010</strain>
    </source>
</reference>
<evidence type="ECO:0000256" key="2">
    <source>
        <dbReference type="ARBA" id="ARBA00022475"/>
    </source>
</evidence>
<comment type="subcellular location">
    <subcellularLocation>
        <location evidence="1">Cell membrane</location>
        <topology evidence="1">Multi-pass membrane protein</topology>
    </subcellularLocation>
</comment>
<proteinExistence type="predicted"/>
<feature type="transmembrane region" description="Helical" evidence="6">
    <location>
        <begin position="31"/>
        <end position="51"/>
    </location>
</feature>
<evidence type="ECO:0000256" key="3">
    <source>
        <dbReference type="ARBA" id="ARBA00022692"/>
    </source>
</evidence>
<comment type="caution">
    <text evidence="7">The sequence shown here is derived from an EMBL/GenBank/DDBJ whole genome shotgun (WGS) entry which is preliminary data.</text>
</comment>
<evidence type="ECO:0000313" key="8">
    <source>
        <dbReference type="Proteomes" id="UP000193964"/>
    </source>
</evidence>